<feature type="compositionally biased region" description="Polar residues" evidence="1">
    <location>
        <begin position="248"/>
        <end position="259"/>
    </location>
</feature>
<name>A0A8H8RPS9_9HELO</name>
<keyword evidence="2" id="KW-0812">Transmembrane</keyword>
<sequence>MPPPIPKHPLEDSCSTLFNNTLFTYTPEAFQSLPITQGADWMELDMGVPVKGGVCVQSTPKNDTSAAALYIVGGTSTSSDYKGLQRYTFADAKWETIEPTVPVTQNRVYHNAAYLNASDSILVFAGNQDGIMAPSSQTFTIQASEPYAALAYPATVPPGVSPLLMQWSESHAIYIGGSETNTKAMIFSPSDGWVDSNATLAAPLYNSSAIKSIVINGDDSSKSLYTFDMSVSPNAVNRTLLVDADGNPVQNSKPISSRSLEARQEQDPTGLERRGNLTVADWPAYNNTLVPSSTRTSWSMAKDQSGLVVISGGNEMDVLCMFKARDNTWVNATATLTKAENQGVLTGNIGAASTTASTTASSPSETTSAAAAAAKSNGSDPPFPVKILGAVLGSILGLAAILIILLFFLRWRRQRKQYADAGHQRRSSGIPDEKDAMDFADRGLPQTSSTRQFRGHETNASHGSFSSVAILMGRVGHRRGSEKSDGSFGSDSSSQFNKKYKTAISKPIPQERHLASIKEPARDDVAFVDDRPPLTRPRGAPGRRGSMRRSSGWNRYWSGGSALNIIGFGSKRTTYGEDTDSFYSDNRQQSGVTQASAMPPPLKIGGQPELNRVASGSPTIAHLSTDVPSREMSGQIERSGSMSSFSSYTDDHYDAYSSGVPASVHEQDSWTPVDRSNWADGRAPSSNYSESIYTSRHATNNLTQDLRFPTPPTTQRSRPQQPPNNDMSWLNLGADRRNFEKLLHTLVLGKCVAPSLLGGASQK</sequence>
<feature type="compositionally biased region" description="Basic and acidic residues" evidence="1">
    <location>
        <begin position="431"/>
        <end position="441"/>
    </location>
</feature>
<evidence type="ECO:0000256" key="2">
    <source>
        <dbReference type="SAM" id="Phobius"/>
    </source>
</evidence>
<feature type="region of interest" description="Disordered" evidence="1">
    <location>
        <begin position="418"/>
        <end position="461"/>
    </location>
</feature>
<feature type="compositionally biased region" description="Polar residues" evidence="1">
    <location>
        <begin position="636"/>
        <end position="645"/>
    </location>
</feature>
<dbReference type="Gene3D" id="2.120.10.80">
    <property type="entry name" value="Kelch-type beta propeller"/>
    <property type="match status" value="1"/>
</dbReference>
<keyword evidence="2" id="KW-0472">Membrane</keyword>
<accession>A0A8H8RPS9</accession>
<comment type="caution">
    <text evidence="3">The sequence shown here is derived from an EMBL/GenBank/DDBJ whole genome shotgun (WGS) entry which is preliminary data.</text>
</comment>
<feature type="compositionally biased region" description="Basic and acidic residues" evidence="1">
    <location>
        <begin position="260"/>
        <end position="272"/>
    </location>
</feature>
<feature type="region of interest" description="Disordered" evidence="1">
    <location>
        <begin position="620"/>
        <end position="645"/>
    </location>
</feature>
<keyword evidence="2" id="KW-1133">Transmembrane helix</keyword>
<evidence type="ECO:0000313" key="4">
    <source>
        <dbReference type="Proteomes" id="UP000462212"/>
    </source>
</evidence>
<dbReference type="SUPFAM" id="SSF117281">
    <property type="entry name" value="Kelch motif"/>
    <property type="match status" value="1"/>
</dbReference>
<feature type="compositionally biased region" description="Basic and acidic residues" evidence="1">
    <location>
        <begin position="509"/>
        <end position="533"/>
    </location>
</feature>
<dbReference type="OrthoDB" id="5352000at2759"/>
<evidence type="ECO:0008006" key="5">
    <source>
        <dbReference type="Google" id="ProtNLM"/>
    </source>
</evidence>
<protein>
    <recommendedName>
        <fullName evidence="5">Pre-mRNA splicing factor CLF1</fullName>
    </recommendedName>
</protein>
<dbReference type="AlphaFoldDB" id="A0A8H8RPS9"/>
<dbReference type="EMBL" id="QGMJ01000254">
    <property type="protein sequence ID" value="TVY38927.1"/>
    <property type="molecule type" value="Genomic_DNA"/>
</dbReference>
<keyword evidence="4" id="KW-1185">Reference proteome</keyword>
<gene>
    <name evidence="3" type="ORF">LSUB1_G005506</name>
</gene>
<feature type="region of interest" description="Disordered" evidence="1">
    <location>
        <begin position="244"/>
        <end position="272"/>
    </location>
</feature>
<feature type="region of interest" description="Disordered" evidence="1">
    <location>
        <begin position="503"/>
        <end position="553"/>
    </location>
</feature>
<feature type="compositionally biased region" description="Low complexity" evidence="1">
    <location>
        <begin position="536"/>
        <end position="553"/>
    </location>
</feature>
<feature type="transmembrane region" description="Helical" evidence="2">
    <location>
        <begin position="387"/>
        <end position="409"/>
    </location>
</feature>
<dbReference type="InterPro" id="IPR015915">
    <property type="entry name" value="Kelch-typ_b-propeller"/>
</dbReference>
<proteinExistence type="predicted"/>
<evidence type="ECO:0000313" key="3">
    <source>
        <dbReference type="EMBL" id="TVY38927.1"/>
    </source>
</evidence>
<dbReference type="Proteomes" id="UP000462212">
    <property type="component" value="Unassembled WGS sequence"/>
</dbReference>
<feature type="compositionally biased region" description="Polar residues" evidence="1">
    <location>
        <begin position="684"/>
        <end position="704"/>
    </location>
</feature>
<reference evidence="3 4" key="1">
    <citation type="submission" date="2018-05" db="EMBL/GenBank/DDBJ databases">
        <title>Genome sequencing and assembly of the regulated plant pathogen Lachnellula willkommii and related sister species for the development of diagnostic species identification markers.</title>
        <authorList>
            <person name="Giroux E."/>
            <person name="Bilodeau G."/>
        </authorList>
    </citation>
    <scope>NUCLEOTIDE SEQUENCE [LARGE SCALE GENOMIC DNA]</scope>
    <source>
        <strain evidence="3 4">CBS 197.66</strain>
    </source>
</reference>
<organism evidence="3 4">
    <name type="scientific">Lachnellula subtilissima</name>
    <dbReference type="NCBI Taxonomy" id="602034"/>
    <lineage>
        <taxon>Eukaryota</taxon>
        <taxon>Fungi</taxon>
        <taxon>Dikarya</taxon>
        <taxon>Ascomycota</taxon>
        <taxon>Pezizomycotina</taxon>
        <taxon>Leotiomycetes</taxon>
        <taxon>Helotiales</taxon>
        <taxon>Lachnaceae</taxon>
        <taxon>Lachnellula</taxon>
    </lineage>
</organism>
<evidence type="ECO:0000256" key="1">
    <source>
        <dbReference type="SAM" id="MobiDB-lite"/>
    </source>
</evidence>
<feature type="region of interest" description="Disordered" evidence="1">
    <location>
        <begin position="659"/>
        <end position="730"/>
    </location>
</feature>